<keyword evidence="5 9" id="KW-0064">Aspartyl protease</keyword>
<dbReference type="HAMAP" id="MF_00161">
    <property type="entry name" value="LspA"/>
    <property type="match status" value="1"/>
</dbReference>
<evidence type="ECO:0000256" key="10">
    <source>
        <dbReference type="RuleBase" id="RU004181"/>
    </source>
</evidence>
<name>A0A9X2FVX7_9RHOB</name>
<keyword evidence="12" id="KW-1185">Reference proteome</keyword>
<keyword evidence="8 9" id="KW-0472">Membrane</keyword>
<comment type="caution">
    <text evidence="9">Lacks conserved residue(s) required for the propagation of feature annotation.</text>
</comment>
<comment type="similarity">
    <text evidence="1 9 10">Belongs to the peptidase A8 family.</text>
</comment>
<evidence type="ECO:0000256" key="6">
    <source>
        <dbReference type="ARBA" id="ARBA00022801"/>
    </source>
</evidence>
<proteinExistence type="inferred from homology"/>
<keyword evidence="6 9" id="KW-0378">Hydrolase</keyword>
<comment type="catalytic activity">
    <reaction evidence="9">
        <text>Release of signal peptides from bacterial membrane prolipoproteins. Hydrolyzes -Xaa-Yaa-Zaa-|-(S,diacylglyceryl)Cys-, in which Xaa is hydrophobic (preferably Leu), and Yaa (Ala or Ser) and Zaa (Gly or Ala) have small, neutral side chains.</text>
        <dbReference type="EC" id="3.4.23.36"/>
    </reaction>
</comment>
<comment type="pathway">
    <text evidence="9">Protein modification; lipoprotein biosynthesis (signal peptide cleavage).</text>
</comment>
<keyword evidence="4 9" id="KW-0812">Transmembrane</keyword>
<accession>A0A9X2FVX7</accession>
<dbReference type="Pfam" id="PF01252">
    <property type="entry name" value="Peptidase_A8"/>
    <property type="match status" value="1"/>
</dbReference>
<comment type="function">
    <text evidence="9">This protein specifically catalyzes the removal of signal peptides from prolipoproteins.</text>
</comment>
<feature type="transmembrane region" description="Helical" evidence="9">
    <location>
        <begin position="70"/>
        <end position="90"/>
    </location>
</feature>
<dbReference type="EMBL" id="JAMYXC010000129">
    <property type="protein sequence ID" value="MCP1168623.1"/>
    <property type="molecule type" value="Genomic_DNA"/>
</dbReference>
<evidence type="ECO:0000256" key="1">
    <source>
        <dbReference type="ARBA" id="ARBA00006139"/>
    </source>
</evidence>
<gene>
    <name evidence="9 11" type="primary">lspA</name>
    <name evidence="11" type="ORF">NHG85_08820</name>
</gene>
<dbReference type="AlphaFoldDB" id="A0A9X2FVX7"/>
<feature type="active site" evidence="9">
    <location>
        <position position="140"/>
    </location>
</feature>
<reference evidence="11" key="1">
    <citation type="submission" date="2022-06" db="EMBL/GenBank/DDBJ databases">
        <title>Limimaricola sediminis sp. nov., isolated from an intertidal sediment.</title>
        <authorList>
            <person name="Shao X."/>
        </authorList>
    </citation>
    <scope>NUCLEOTIDE SEQUENCE</scope>
    <source>
        <strain evidence="11">ASW11-118</strain>
    </source>
</reference>
<comment type="caution">
    <text evidence="11">The sequence shown here is derived from an EMBL/GenBank/DDBJ whole genome shotgun (WGS) entry which is preliminary data.</text>
</comment>
<dbReference type="GO" id="GO:0005886">
    <property type="term" value="C:plasma membrane"/>
    <property type="evidence" value="ECO:0007669"/>
    <property type="project" value="UniProtKB-SubCell"/>
</dbReference>
<evidence type="ECO:0000313" key="11">
    <source>
        <dbReference type="EMBL" id="MCP1168623.1"/>
    </source>
</evidence>
<keyword evidence="2 9" id="KW-1003">Cell membrane</keyword>
<dbReference type="InterPro" id="IPR001872">
    <property type="entry name" value="Peptidase_A8"/>
</dbReference>
<dbReference type="GO" id="GO:0004190">
    <property type="term" value="F:aspartic-type endopeptidase activity"/>
    <property type="evidence" value="ECO:0007669"/>
    <property type="project" value="UniProtKB-UniRule"/>
</dbReference>
<dbReference type="GO" id="GO:0006508">
    <property type="term" value="P:proteolysis"/>
    <property type="evidence" value="ECO:0007669"/>
    <property type="project" value="UniProtKB-KW"/>
</dbReference>
<evidence type="ECO:0000256" key="9">
    <source>
        <dbReference type="HAMAP-Rule" id="MF_00161"/>
    </source>
</evidence>
<feature type="transmembrane region" description="Helical" evidence="9">
    <location>
        <begin position="135"/>
        <end position="156"/>
    </location>
</feature>
<evidence type="ECO:0000256" key="2">
    <source>
        <dbReference type="ARBA" id="ARBA00022475"/>
    </source>
</evidence>
<dbReference type="PANTHER" id="PTHR33695">
    <property type="entry name" value="LIPOPROTEIN SIGNAL PEPTIDASE"/>
    <property type="match status" value="1"/>
</dbReference>
<feature type="active site" evidence="9">
    <location>
        <position position="122"/>
    </location>
</feature>
<evidence type="ECO:0000256" key="3">
    <source>
        <dbReference type="ARBA" id="ARBA00022670"/>
    </source>
</evidence>
<feature type="transmembrane region" description="Helical" evidence="9">
    <location>
        <begin position="97"/>
        <end position="115"/>
    </location>
</feature>
<dbReference type="Proteomes" id="UP001139477">
    <property type="component" value="Unassembled WGS sequence"/>
</dbReference>
<organism evidence="11 12">
    <name type="scientific">Limimaricola litoreus</name>
    <dbReference type="NCBI Taxonomy" id="2955316"/>
    <lineage>
        <taxon>Bacteria</taxon>
        <taxon>Pseudomonadati</taxon>
        <taxon>Pseudomonadota</taxon>
        <taxon>Alphaproteobacteria</taxon>
        <taxon>Rhodobacterales</taxon>
        <taxon>Paracoccaceae</taxon>
        <taxon>Limimaricola</taxon>
    </lineage>
</organism>
<dbReference type="PANTHER" id="PTHR33695:SF1">
    <property type="entry name" value="LIPOPROTEIN SIGNAL PEPTIDASE"/>
    <property type="match status" value="1"/>
</dbReference>
<evidence type="ECO:0000256" key="4">
    <source>
        <dbReference type="ARBA" id="ARBA00022692"/>
    </source>
</evidence>
<protein>
    <recommendedName>
        <fullName evidence="9">Lipoprotein signal peptidase</fullName>
        <ecNumber evidence="9">3.4.23.36</ecNumber>
    </recommendedName>
    <alternativeName>
        <fullName evidence="9">Prolipoprotein signal peptidase</fullName>
    </alternativeName>
    <alternativeName>
        <fullName evidence="9">Signal peptidase II</fullName>
        <shortName evidence="9">SPase II</shortName>
    </alternativeName>
</protein>
<evidence type="ECO:0000256" key="5">
    <source>
        <dbReference type="ARBA" id="ARBA00022750"/>
    </source>
</evidence>
<evidence type="ECO:0000313" key="12">
    <source>
        <dbReference type="Proteomes" id="UP001139477"/>
    </source>
</evidence>
<dbReference type="PRINTS" id="PR00781">
    <property type="entry name" value="LIPOSIGPTASE"/>
</dbReference>
<dbReference type="EC" id="3.4.23.36" evidence="9"/>
<keyword evidence="7 9" id="KW-1133">Transmembrane helix</keyword>
<keyword evidence="3 9" id="KW-0645">Protease</keyword>
<sequence>MYGWDDEMKQSLFPGFIAAGTAFIVDQVAKAIVVANAADLSAGIPVFPGFNLIYLRNDGVTFGLFGGAPWWSLAALALAICGWLTVMWVRTANPVEAIAYGAIIGGALGNVMDRIRFRGVTDFLDFYVRSTHWPAFNMADVFVVGGVGLLLIALWLSAKFQNGP</sequence>
<comment type="subcellular location">
    <subcellularLocation>
        <location evidence="9">Cell membrane</location>
        <topology evidence="9">Multi-pass membrane protein</topology>
    </subcellularLocation>
</comment>
<dbReference type="NCBIfam" id="TIGR00077">
    <property type="entry name" value="lspA"/>
    <property type="match status" value="1"/>
</dbReference>
<evidence type="ECO:0000256" key="8">
    <source>
        <dbReference type="ARBA" id="ARBA00023136"/>
    </source>
</evidence>
<evidence type="ECO:0000256" key="7">
    <source>
        <dbReference type="ARBA" id="ARBA00022989"/>
    </source>
</evidence>